<accession>A0A225V4V6</accession>
<proteinExistence type="inferred from homology"/>
<comment type="domain">
    <text evidence="5">The RxLR-dEER motif acts to carry the protein into the host cell cytoplasm through binding to cell surface phosphatidylinositol-3-phosphate.</text>
</comment>
<evidence type="ECO:0000313" key="6">
    <source>
        <dbReference type="EMBL" id="OWZ00134.1"/>
    </source>
</evidence>
<evidence type="ECO:0000256" key="3">
    <source>
        <dbReference type="ARBA" id="ARBA00022525"/>
    </source>
</evidence>
<comment type="similarity">
    <text evidence="2 5">Belongs to the RxLR effector family.</text>
</comment>
<protein>
    <recommendedName>
        <fullName evidence="5">RxLR effector protein</fullName>
    </recommendedName>
</protein>
<feature type="signal peptide" evidence="5">
    <location>
        <begin position="1"/>
        <end position="18"/>
    </location>
</feature>
<dbReference type="EMBL" id="NBNE01007863">
    <property type="protein sequence ID" value="OWZ00134.1"/>
    <property type="molecule type" value="Genomic_DNA"/>
</dbReference>
<sequence length="159" mass="17702">MRLLYILMAAVSTLSVHQVPVTASVGGDVALTGVMSLGFLHLVGADENVRDQSRFLRGNNLAGDKEERGWNFVGFVEKLMTKIFVDKLMRTQSFSALEKVDDLAKLDKYLVGADDHLVPAFKFADDAKMGPRDMANELKKLQKRTMSLTQRRLNSTPTI</sequence>
<dbReference type="OrthoDB" id="10370152at2759"/>
<evidence type="ECO:0000256" key="5">
    <source>
        <dbReference type="RuleBase" id="RU367124"/>
    </source>
</evidence>
<evidence type="ECO:0000256" key="4">
    <source>
        <dbReference type="ARBA" id="ARBA00022729"/>
    </source>
</evidence>
<dbReference type="AlphaFoldDB" id="A0A225V4V6"/>
<evidence type="ECO:0000256" key="2">
    <source>
        <dbReference type="ARBA" id="ARBA00010400"/>
    </source>
</evidence>
<keyword evidence="7" id="KW-1185">Reference proteome</keyword>
<keyword evidence="4 5" id="KW-0732">Signal</keyword>
<comment type="function">
    <text evidence="5">Effector that suppresses plant defense responses during pathogen infection.</text>
</comment>
<evidence type="ECO:0000313" key="7">
    <source>
        <dbReference type="Proteomes" id="UP000198211"/>
    </source>
</evidence>
<dbReference type="Pfam" id="PF16810">
    <property type="entry name" value="RXLR"/>
    <property type="match status" value="1"/>
</dbReference>
<gene>
    <name evidence="6" type="ORF">PHMEG_00028749</name>
</gene>
<feature type="chain" id="PRO_5044955307" description="RxLR effector protein" evidence="5">
    <location>
        <begin position="19"/>
        <end position="159"/>
    </location>
</feature>
<comment type="caution">
    <text evidence="6">The sequence shown here is derived from an EMBL/GenBank/DDBJ whole genome shotgun (WGS) entry which is preliminary data.</text>
</comment>
<dbReference type="InterPro" id="IPR031825">
    <property type="entry name" value="RXLR"/>
</dbReference>
<keyword evidence="3 5" id="KW-0964">Secreted</keyword>
<reference evidence="7" key="1">
    <citation type="submission" date="2017-03" db="EMBL/GenBank/DDBJ databases">
        <title>Phytopthora megakarya and P. palmivora, two closely related causual agents of cacao black pod achieved similar genome size and gene model numbers by different mechanisms.</title>
        <authorList>
            <person name="Ali S."/>
            <person name="Shao J."/>
            <person name="Larry D.J."/>
            <person name="Kronmiller B."/>
            <person name="Shen D."/>
            <person name="Strem M.D."/>
            <person name="Melnick R.L."/>
            <person name="Guiltinan M.J."/>
            <person name="Tyler B.M."/>
            <person name="Meinhardt L.W."/>
            <person name="Bailey B.A."/>
        </authorList>
    </citation>
    <scope>NUCLEOTIDE SEQUENCE [LARGE SCALE GENOMIC DNA]</scope>
    <source>
        <strain evidence="7">zdho120</strain>
    </source>
</reference>
<dbReference type="Proteomes" id="UP000198211">
    <property type="component" value="Unassembled WGS sequence"/>
</dbReference>
<evidence type="ECO:0000256" key="1">
    <source>
        <dbReference type="ARBA" id="ARBA00004613"/>
    </source>
</evidence>
<name>A0A225V4V6_9STRA</name>
<organism evidence="6 7">
    <name type="scientific">Phytophthora megakarya</name>
    <dbReference type="NCBI Taxonomy" id="4795"/>
    <lineage>
        <taxon>Eukaryota</taxon>
        <taxon>Sar</taxon>
        <taxon>Stramenopiles</taxon>
        <taxon>Oomycota</taxon>
        <taxon>Peronosporomycetes</taxon>
        <taxon>Peronosporales</taxon>
        <taxon>Peronosporaceae</taxon>
        <taxon>Phytophthora</taxon>
    </lineage>
</organism>
<comment type="subcellular location">
    <subcellularLocation>
        <location evidence="1 5">Secreted</location>
    </subcellularLocation>
</comment>